<evidence type="ECO:0000259" key="4">
    <source>
        <dbReference type="SMART" id="SM00278"/>
    </source>
</evidence>
<dbReference type="Gene3D" id="2.30.30.940">
    <property type="match status" value="1"/>
</dbReference>
<evidence type="ECO:0000259" key="5">
    <source>
        <dbReference type="SMART" id="SM00382"/>
    </source>
</evidence>
<sequence length="757" mass="85358">MDEYGNIIDDSQASEVFGDSVHEIEGFVEHIIYRNEDNGYTVFNTMFKDREVTCIGTFSYLNEGEYIVAQGSYVKHPVYWKQFKITSYALKTPEDEKAVLKYLGSGAIRGIGEKTAQNIVNYFGADTFRIIEEEPERLAEIKGISMKKAMDIADQLIGRKDMRNAMMFLQKYGISMNMSSKIYEKYGEGIYAIIQENPYRLADDIGGIGFKMADDIAQRVGIRSDSDYRIRSGILYVLLNATAAGHTFLPMEDLVEAAKALLLVDIDDISHYVTDLALEKKVVIKNNNIYASSYYYMELKAAAKLVQLDIEYGIDDAAVKQALESIEKSEGITLDDMQREAVIGAIRNGLMIITGGPGTGKTTIINTIIRYFEMEGMDIRLAAPTGRAAKRMSETTGYEAQTVHRLLEVNGGMDDEHSGAGSHFERNEMNPLETDVIIVDEMSMVDINLINALLAAVVDGTRLILVGDVDQLPSVGPGNVLRDMINSECFNVVKLTRIFRQSDESEIITNAHAINRGEDVALNKYSRDFLFIHRDTPEAIIAALCTVVRDKLPRYVDADVSEIQVMTPMRKGVVGVEKLNQTLQTYLNPPEASKLEKEFGQVTFRVGDKVMQIRNNYQIEWERRSRYGIVNETGMGVFNGDTGIIEEIRPYTEEVVVRFDDDRYVKYGYKQLEELELAYAITVHKSQGSEYPAVIIPMFPGPRMLMTRNLLYTAVTRARKCVCLIGREDCFREMIANGNEQKRYSSLDVRIKEVRGD</sequence>
<dbReference type="CDD" id="cd18809">
    <property type="entry name" value="SF1_C_RecD"/>
    <property type="match status" value="1"/>
</dbReference>
<reference evidence="6 7" key="2">
    <citation type="submission" date="2008-11" db="EMBL/GenBank/DDBJ databases">
        <authorList>
            <person name="Fulton L."/>
            <person name="Clifton S."/>
            <person name="Fulton B."/>
            <person name="Xu J."/>
            <person name="Minx P."/>
            <person name="Pepin K.H."/>
            <person name="Johnson M."/>
            <person name="Bhonagiri V."/>
            <person name="Nash W.E."/>
            <person name="Mardis E.R."/>
            <person name="Wilson R.K."/>
        </authorList>
    </citation>
    <scope>NUCLEOTIDE SEQUENCE [LARGE SCALE GENOMIC DNA]</scope>
    <source>
        <strain evidence="6 7">ATCC 43243</strain>
    </source>
</reference>
<dbReference type="InterPro" id="IPR027785">
    <property type="entry name" value="UvrD-like_helicase_C"/>
</dbReference>
<dbReference type="NCBIfam" id="TIGR01448">
    <property type="entry name" value="recD_rel"/>
    <property type="match status" value="1"/>
</dbReference>
<comment type="function">
    <text evidence="3">DNA-dependent ATPase and ATP-dependent 5'-3' DNA helicase. Has no activity on blunt DNA or DNA with 3'-overhangs, requires at least 10 bases of 5'-ssDNA for helicase activity.</text>
</comment>
<name>B7AWX5_9FIRM</name>
<dbReference type="SMART" id="SM00382">
    <property type="entry name" value="AAA"/>
    <property type="match status" value="1"/>
</dbReference>
<dbReference type="InterPro" id="IPR003593">
    <property type="entry name" value="AAA+_ATPase"/>
</dbReference>
<dbReference type="InterPro" id="IPR010994">
    <property type="entry name" value="RuvA_2-like"/>
</dbReference>
<dbReference type="HOGENOM" id="CLU_007524_0_2_9"/>
<evidence type="ECO:0000256" key="2">
    <source>
        <dbReference type="ARBA" id="ARBA00022840"/>
    </source>
</evidence>
<evidence type="ECO:0000313" key="7">
    <source>
        <dbReference type="Proteomes" id="UP000003136"/>
    </source>
</evidence>
<dbReference type="GO" id="GO:0005524">
    <property type="term" value="F:ATP binding"/>
    <property type="evidence" value="ECO:0007669"/>
    <property type="project" value="UniProtKB-UniRule"/>
</dbReference>
<organism evidence="6 7">
    <name type="scientific">[Bacteroides] pectinophilus ATCC 43243</name>
    <dbReference type="NCBI Taxonomy" id="483218"/>
    <lineage>
        <taxon>Bacteria</taxon>
        <taxon>Bacillati</taxon>
        <taxon>Bacillota</taxon>
        <taxon>Clostridia</taxon>
        <taxon>Eubacteriales</taxon>
    </lineage>
</organism>
<dbReference type="InterPro" id="IPR029493">
    <property type="entry name" value="RecD2-like_HHH"/>
</dbReference>
<dbReference type="Pfam" id="PF13245">
    <property type="entry name" value="AAA_19"/>
    <property type="match status" value="1"/>
</dbReference>
<dbReference type="Gene3D" id="1.10.10.2220">
    <property type="match status" value="1"/>
</dbReference>
<dbReference type="Pfam" id="PF14490">
    <property type="entry name" value="HHH_RecD2"/>
    <property type="match status" value="1"/>
</dbReference>
<dbReference type="GO" id="GO:0016887">
    <property type="term" value="F:ATP hydrolysis activity"/>
    <property type="evidence" value="ECO:0007669"/>
    <property type="project" value="RHEA"/>
</dbReference>
<dbReference type="InterPro" id="IPR055446">
    <property type="entry name" value="RecD2_N_OB"/>
</dbReference>
<keyword evidence="3" id="KW-0347">Helicase</keyword>
<keyword evidence="3" id="KW-0413">Isomerase</keyword>
<accession>B7AWX5</accession>
<dbReference type="PANTHER" id="PTHR43788">
    <property type="entry name" value="DNA2/NAM7 HELICASE FAMILY MEMBER"/>
    <property type="match status" value="1"/>
</dbReference>
<dbReference type="InterPro" id="IPR003583">
    <property type="entry name" value="Hlx-hairpin-Hlx_DNA-bd_motif"/>
</dbReference>
<dbReference type="GO" id="GO:0006281">
    <property type="term" value="P:DNA repair"/>
    <property type="evidence" value="ECO:0007669"/>
    <property type="project" value="InterPro"/>
</dbReference>
<dbReference type="GO" id="GO:0017116">
    <property type="term" value="F:single-stranded DNA helicase activity"/>
    <property type="evidence" value="ECO:0007669"/>
    <property type="project" value="TreeGrafter"/>
</dbReference>
<dbReference type="SUPFAM" id="SSF47781">
    <property type="entry name" value="RuvA domain 2-like"/>
    <property type="match status" value="1"/>
</dbReference>
<dbReference type="EC" id="5.6.2.3" evidence="3"/>
<comment type="caution">
    <text evidence="6">The sequence shown here is derived from an EMBL/GenBank/DDBJ whole genome shotgun (WGS) entry which is preliminary data.</text>
</comment>
<keyword evidence="1 3" id="KW-0547">Nucleotide-binding</keyword>
<keyword evidence="3" id="KW-0378">Hydrolase</keyword>
<dbReference type="Pfam" id="PF13538">
    <property type="entry name" value="UvrD_C_2"/>
    <property type="match status" value="1"/>
</dbReference>
<dbReference type="GO" id="GO:0003677">
    <property type="term" value="F:DNA binding"/>
    <property type="evidence" value="ECO:0007669"/>
    <property type="project" value="UniProtKB-UniRule"/>
</dbReference>
<keyword evidence="2 3" id="KW-0067">ATP-binding</keyword>
<dbReference type="GO" id="GO:0009338">
    <property type="term" value="C:exodeoxyribonuclease V complex"/>
    <property type="evidence" value="ECO:0007669"/>
    <property type="project" value="TreeGrafter"/>
</dbReference>
<feature type="domain" description="AAA+ ATPase" evidence="5">
    <location>
        <begin position="347"/>
        <end position="554"/>
    </location>
</feature>
<dbReference type="STRING" id="483218.BACPEC_03225"/>
<dbReference type="HAMAP" id="MF_01488">
    <property type="entry name" value="RecD2"/>
    <property type="match status" value="1"/>
</dbReference>
<dbReference type="Pfam" id="PF23139">
    <property type="entry name" value="OB_YrrC"/>
    <property type="match status" value="1"/>
</dbReference>
<dbReference type="SUPFAM" id="SSF52540">
    <property type="entry name" value="P-loop containing nucleoside triphosphate hydrolases"/>
    <property type="match status" value="2"/>
</dbReference>
<dbReference type="SMART" id="SM00278">
    <property type="entry name" value="HhH1"/>
    <property type="match status" value="3"/>
</dbReference>
<dbReference type="CDD" id="cd17933">
    <property type="entry name" value="DEXSc_RecD-like"/>
    <property type="match status" value="1"/>
</dbReference>
<evidence type="ECO:0000313" key="6">
    <source>
        <dbReference type="EMBL" id="EEC56716.1"/>
    </source>
</evidence>
<dbReference type="InterPro" id="IPR006345">
    <property type="entry name" value="RecD2"/>
</dbReference>
<dbReference type="GO" id="GO:0006310">
    <property type="term" value="P:DNA recombination"/>
    <property type="evidence" value="ECO:0007669"/>
    <property type="project" value="InterPro"/>
</dbReference>
<dbReference type="InterPro" id="IPR050534">
    <property type="entry name" value="Coronavir_polyprotein_1ab"/>
</dbReference>
<dbReference type="PANTHER" id="PTHR43788:SF6">
    <property type="entry name" value="DNA HELICASE B"/>
    <property type="match status" value="1"/>
</dbReference>
<dbReference type="InterPro" id="IPR027417">
    <property type="entry name" value="P-loop_NTPase"/>
</dbReference>
<dbReference type="InterPro" id="IPR041451">
    <property type="entry name" value="RecD2_SH13"/>
</dbReference>
<dbReference type="Proteomes" id="UP000003136">
    <property type="component" value="Unassembled WGS sequence"/>
</dbReference>
<dbReference type="Pfam" id="PF14520">
    <property type="entry name" value="HHH_5"/>
    <property type="match status" value="1"/>
</dbReference>
<comment type="similarity">
    <text evidence="3">Belongs to the RecD family. RecD2 subfamily.</text>
</comment>
<evidence type="ECO:0000256" key="1">
    <source>
        <dbReference type="ARBA" id="ARBA00022741"/>
    </source>
</evidence>
<dbReference type="GO" id="GO:0043139">
    <property type="term" value="F:5'-3' DNA helicase activity"/>
    <property type="evidence" value="ECO:0007669"/>
    <property type="project" value="UniProtKB-UniRule"/>
</dbReference>
<feature type="domain" description="Helix-hairpin-helix DNA-binding motif class 1" evidence="4">
    <location>
        <begin position="107"/>
        <end position="122"/>
    </location>
</feature>
<feature type="domain" description="Helix-hairpin-helix DNA-binding motif class 1" evidence="4">
    <location>
        <begin position="200"/>
        <end position="219"/>
    </location>
</feature>
<keyword evidence="7" id="KW-1185">Reference proteome</keyword>
<gene>
    <name evidence="3" type="primary">recD2</name>
    <name evidence="6" type="ORF">BACPEC_03225</name>
</gene>
<dbReference type="EMBL" id="ABVQ01000037">
    <property type="protein sequence ID" value="EEC56716.1"/>
    <property type="molecule type" value="Genomic_DNA"/>
</dbReference>
<proteinExistence type="inferred from homology"/>
<feature type="domain" description="Helix-hairpin-helix DNA-binding motif class 1" evidence="4">
    <location>
        <begin position="136"/>
        <end position="155"/>
    </location>
</feature>
<dbReference type="Pfam" id="PF18335">
    <property type="entry name" value="SH3_13"/>
    <property type="match status" value="1"/>
</dbReference>
<reference evidence="6 7" key="1">
    <citation type="submission" date="2008-11" db="EMBL/GenBank/DDBJ databases">
        <title>Draft genome sequence of Bacteroides pectinophilus (ATCC 43243).</title>
        <authorList>
            <person name="Sudarsanam P."/>
            <person name="Ley R."/>
            <person name="Guruge J."/>
            <person name="Turnbaugh P.J."/>
            <person name="Mahowald M."/>
            <person name="Liep D."/>
            <person name="Gordon J."/>
        </authorList>
    </citation>
    <scope>NUCLEOTIDE SEQUENCE [LARGE SCALE GENOMIC DNA]</scope>
    <source>
        <strain evidence="6 7">ATCC 43243</strain>
    </source>
</reference>
<dbReference type="Gene3D" id="1.10.150.20">
    <property type="entry name" value="5' to 3' exonuclease, C-terminal subdomain"/>
    <property type="match status" value="1"/>
</dbReference>
<dbReference type="Gene3D" id="3.40.50.300">
    <property type="entry name" value="P-loop containing nucleotide triphosphate hydrolases"/>
    <property type="match status" value="2"/>
</dbReference>
<comment type="catalytic activity">
    <reaction evidence="3">
        <text>ATP + H2O = ADP + phosphate + H(+)</text>
        <dbReference type="Rhea" id="RHEA:13065"/>
        <dbReference type="ChEBI" id="CHEBI:15377"/>
        <dbReference type="ChEBI" id="CHEBI:15378"/>
        <dbReference type="ChEBI" id="CHEBI:30616"/>
        <dbReference type="ChEBI" id="CHEBI:43474"/>
        <dbReference type="ChEBI" id="CHEBI:456216"/>
        <dbReference type="EC" id="5.6.2.3"/>
    </reaction>
</comment>
<protein>
    <recommendedName>
        <fullName evidence="3">ATP-dependent RecD2 DNA helicase</fullName>
        <ecNumber evidence="3">5.6.2.3</ecNumber>
    </recommendedName>
    <alternativeName>
        <fullName evidence="3">DNA 5'-3' helicase subunit RecD2</fullName>
    </alternativeName>
</protein>
<dbReference type="eggNOG" id="COG0507">
    <property type="taxonomic scope" value="Bacteria"/>
</dbReference>
<keyword evidence="3" id="KW-0238">DNA-binding</keyword>
<feature type="binding site" evidence="3">
    <location>
        <begin position="358"/>
        <end position="362"/>
    </location>
    <ligand>
        <name>ATP</name>
        <dbReference type="ChEBI" id="CHEBI:30616"/>
    </ligand>
</feature>
<evidence type="ECO:0000256" key="3">
    <source>
        <dbReference type="HAMAP-Rule" id="MF_01488"/>
    </source>
</evidence>
<dbReference type="AlphaFoldDB" id="B7AWX5"/>